<keyword evidence="1" id="KW-0812">Transmembrane</keyword>
<feature type="transmembrane region" description="Helical" evidence="1">
    <location>
        <begin position="308"/>
        <end position="327"/>
    </location>
</feature>
<feature type="transmembrane region" description="Helical" evidence="1">
    <location>
        <begin position="106"/>
        <end position="127"/>
    </location>
</feature>
<accession>A0A7W5ZN44</accession>
<evidence type="ECO:0000256" key="1">
    <source>
        <dbReference type="SAM" id="Phobius"/>
    </source>
</evidence>
<evidence type="ECO:0000313" key="3">
    <source>
        <dbReference type="Proteomes" id="UP000541352"/>
    </source>
</evidence>
<reference evidence="2 3" key="1">
    <citation type="submission" date="2020-08" db="EMBL/GenBank/DDBJ databases">
        <title>Genomic Encyclopedia of Type Strains, Phase IV (KMG-IV): sequencing the most valuable type-strain genomes for metagenomic binning, comparative biology and taxonomic classification.</title>
        <authorList>
            <person name="Goeker M."/>
        </authorList>
    </citation>
    <scope>NUCLEOTIDE SEQUENCE [LARGE SCALE GENOMIC DNA]</scope>
    <source>
        <strain evidence="2 3">DSM 17976</strain>
    </source>
</reference>
<dbReference type="AlphaFoldDB" id="A0A7W5ZN44"/>
<feature type="transmembrane region" description="Helical" evidence="1">
    <location>
        <begin position="79"/>
        <end position="99"/>
    </location>
</feature>
<dbReference type="RefSeq" id="WP_183976684.1">
    <property type="nucleotide sequence ID" value="NZ_JACIBY010000009.1"/>
</dbReference>
<keyword evidence="3" id="KW-1185">Reference proteome</keyword>
<name>A0A7W5ZN44_9BACT</name>
<feature type="transmembrane region" description="Helical" evidence="1">
    <location>
        <begin position="186"/>
        <end position="205"/>
    </location>
</feature>
<keyword evidence="1" id="KW-1133">Transmembrane helix</keyword>
<feature type="transmembrane region" description="Helical" evidence="1">
    <location>
        <begin position="284"/>
        <end position="302"/>
    </location>
</feature>
<organism evidence="2 3">
    <name type="scientific">Runella defluvii</name>
    <dbReference type="NCBI Taxonomy" id="370973"/>
    <lineage>
        <taxon>Bacteria</taxon>
        <taxon>Pseudomonadati</taxon>
        <taxon>Bacteroidota</taxon>
        <taxon>Cytophagia</taxon>
        <taxon>Cytophagales</taxon>
        <taxon>Spirosomataceae</taxon>
        <taxon>Runella</taxon>
    </lineage>
</organism>
<evidence type="ECO:0000313" key="2">
    <source>
        <dbReference type="EMBL" id="MBB3839979.1"/>
    </source>
</evidence>
<proteinExistence type="predicted"/>
<keyword evidence="1" id="KW-0472">Membrane</keyword>
<feature type="transmembrane region" description="Helical" evidence="1">
    <location>
        <begin position="52"/>
        <end position="73"/>
    </location>
</feature>
<feature type="transmembrane region" description="Helical" evidence="1">
    <location>
        <begin position="217"/>
        <end position="237"/>
    </location>
</feature>
<gene>
    <name evidence="2" type="ORF">FHS57_003992</name>
</gene>
<dbReference type="EMBL" id="JACIBY010000009">
    <property type="protein sequence ID" value="MBB3839979.1"/>
    <property type="molecule type" value="Genomic_DNA"/>
</dbReference>
<protein>
    <submittedName>
        <fullName evidence="2">Putative membrane protein YgcG</fullName>
    </submittedName>
</protein>
<feature type="transmembrane region" description="Helical" evidence="1">
    <location>
        <begin position="163"/>
        <end position="180"/>
    </location>
</feature>
<feature type="transmembrane region" description="Helical" evidence="1">
    <location>
        <begin position="139"/>
        <end position="156"/>
    </location>
</feature>
<sequence>MKVYQESWLINRYALGLAKKLQKEGTLTTAQAEAAQKLHADLPYSPNIFIKALLFIFGFIGFGFGGSFFTLLLMGDSNWGLPIGALLYGGGTLFGLVHIIRQRKLYFSGIDNALIYCILGSLGPVFMKVSEINNFKEPWQFGLLYLPFLLMAVYSFGEPLVALGLFFDFLFIFSSLLVNYPLGKAFLPFILSGISIALFFLLHRFSKRRAAFYWQTALEWALPATLLCAYFSVNYMVVRYANASLNDLPMPAPEIQFAWLFWTLTFLVPLLQLGLGIRLRDRSIIVVALVSALYSIVTYRHYHSLLPLEWGLLLGGLILASLAYALLRYLKTPKFGFSITPESSKTNLLQTVVLSHLTKTTQSAASQEVKMGGGDFGGGGAGEQY</sequence>
<dbReference type="Proteomes" id="UP000541352">
    <property type="component" value="Unassembled WGS sequence"/>
</dbReference>
<feature type="transmembrane region" description="Helical" evidence="1">
    <location>
        <begin position="257"/>
        <end position="277"/>
    </location>
</feature>
<comment type="caution">
    <text evidence="2">The sequence shown here is derived from an EMBL/GenBank/DDBJ whole genome shotgun (WGS) entry which is preliminary data.</text>
</comment>